<dbReference type="Pfam" id="PF00289">
    <property type="entry name" value="Biotin_carb_N"/>
    <property type="match status" value="1"/>
</dbReference>
<proteinExistence type="predicted"/>
<evidence type="ECO:0000256" key="6">
    <source>
        <dbReference type="ARBA" id="ARBA00023267"/>
    </source>
</evidence>
<dbReference type="PANTHER" id="PTHR18866">
    <property type="entry name" value="CARBOXYLASE:PYRUVATE/ACETYL-COA/PROPIONYL-COA CARBOXYLASE"/>
    <property type="match status" value="1"/>
</dbReference>
<dbReference type="STRING" id="645517.A6F65_00928"/>
<evidence type="ECO:0000256" key="2">
    <source>
        <dbReference type="ARBA" id="ARBA00022598"/>
    </source>
</evidence>
<dbReference type="SUPFAM" id="SSF52440">
    <property type="entry name" value="PreATP-grasp domain"/>
    <property type="match status" value="1"/>
</dbReference>
<dbReference type="InterPro" id="IPR005481">
    <property type="entry name" value="BC-like_N"/>
</dbReference>
<comment type="cofactor">
    <cofactor evidence="1">
        <name>biotin</name>
        <dbReference type="ChEBI" id="CHEBI:57586"/>
    </cofactor>
</comment>
<dbReference type="InterPro" id="IPR050856">
    <property type="entry name" value="Biotin_carboxylase_complex"/>
</dbReference>
<dbReference type="PROSITE" id="PS50979">
    <property type="entry name" value="BC"/>
    <property type="match status" value="1"/>
</dbReference>
<dbReference type="InterPro" id="IPR011054">
    <property type="entry name" value="Rudment_hybrid_motif"/>
</dbReference>
<dbReference type="Pfam" id="PF02785">
    <property type="entry name" value="Biotin_carb_C"/>
    <property type="match status" value="1"/>
</dbReference>
<dbReference type="InterPro" id="IPR016185">
    <property type="entry name" value="PreATP-grasp_dom_sf"/>
</dbReference>
<evidence type="ECO:0000313" key="12">
    <source>
        <dbReference type="Proteomes" id="UP000092698"/>
    </source>
</evidence>
<dbReference type="OrthoDB" id="9763189at2"/>
<dbReference type="GO" id="GO:0046872">
    <property type="term" value="F:metal ion binding"/>
    <property type="evidence" value="ECO:0007669"/>
    <property type="project" value="InterPro"/>
</dbReference>
<dbReference type="InterPro" id="IPR001882">
    <property type="entry name" value="Biotin_BS"/>
</dbReference>
<dbReference type="EMBL" id="CP016545">
    <property type="protein sequence ID" value="ANU07238.1"/>
    <property type="molecule type" value="Genomic_DNA"/>
</dbReference>
<dbReference type="SUPFAM" id="SSF56059">
    <property type="entry name" value="Glutathione synthetase ATP-binding domain-like"/>
    <property type="match status" value="1"/>
</dbReference>
<dbReference type="InterPro" id="IPR000089">
    <property type="entry name" value="Biotin_lipoyl"/>
</dbReference>
<dbReference type="Proteomes" id="UP000092698">
    <property type="component" value="Chromosome"/>
</dbReference>
<feature type="domain" description="Lipoyl-binding" evidence="8">
    <location>
        <begin position="551"/>
        <end position="630"/>
    </location>
</feature>
<evidence type="ECO:0000259" key="8">
    <source>
        <dbReference type="PROSITE" id="PS50968"/>
    </source>
</evidence>
<dbReference type="Gene3D" id="2.40.50.100">
    <property type="match status" value="1"/>
</dbReference>
<feature type="domain" description="ATP-grasp" evidence="9">
    <location>
        <begin position="120"/>
        <end position="322"/>
    </location>
</feature>
<evidence type="ECO:0000313" key="11">
    <source>
        <dbReference type="EMBL" id="ANU07238.1"/>
    </source>
</evidence>
<dbReference type="PROSITE" id="PS00188">
    <property type="entry name" value="BIOTIN"/>
    <property type="match status" value="1"/>
</dbReference>
<evidence type="ECO:0000256" key="7">
    <source>
        <dbReference type="PROSITE-ProRule" id="PRU00409"/>
    </source>
</evidence>
<dbReference type="FunFam" id="3.40.50.20:FF:000010">
    <property type="entry name" value="Propionyl-CoA carboxylase subunit alpha"/>
    <property type="match status" value="1"/>
</dbReference>
<sequence>MIQSLLIANRGEIACRINRTAREMGIRTVAVYSDADAKALHVRMADEAVHIGPSPAAESYLVGEKIIAAAKDTGAEAIHPGYGFLSENAGFARAVKEAGLVWVGPPPEAIEAMGLKDSAKQLMMDAGVPVTPGYLGEDQSVERLKEEADKIGYPVLIKAVAGGGGKGMRKVEKAANFEADLESCRREAKASFSNDEVLLEKWITSPRHIEVQVFGDSHGNVVHLFERDCSLQRRHQKVIEEAPAPGMDEATREEICAAAVRAAKAVDYEGAGTIEFIADASEGLRADRIFFMEMNTRLQVEHPVTEEITGVDLVEWQLRVASGEPIPLKQEELSINGWAIEARLYAEDPAKGFLPSPGRIDNLYLYDRARIETGVEEGDSVSPFYDPMIAKIVVHGDNREGARHALLSALNNSYVSPLQTNQGFLYECAALDEFAGEALDTGLIERKGEALMPTIQPAQDVIDAAVWRYRIDMADWEACEDFPRSMINALFGFRLNADARNQIVLHTPYGPVTGDASRHKTGVGFRCSMPEDGQIFVTKRGQTYPFFVRGNETAGAASAADGAILAPMPGKVIAVDVAEGDSVTAGQRLMVLEAMKMEHALTAPFDGTVTELSAATGGQVQVDAVLAVVEPAGED</sequence>
<accession>A0A1C7D710</accession>
<evidence type="ECO:0000259" key="10">
    <source>
        <dbReference type="PROSITE" id="PS50979"/>
    </source>
</evidence>
<dbReference type="Pfam" id="PF02786">
    <property type="entry name" value="CPSase_L_D2"/>
    <property type="match status" value="1"/>
</dbReference>
<keyword evidence="5" id="KW-0809">Transit peptide</keyword>
<dbReference type="PANTHER" id="PTHR18866:SF33">
    <property type="entry name" value="METHYLCROTONOYL-COA CARBOXYLASE SUBUNIT ALPHA, MITOCHONDRIAL-RELATED"/>
    <property type="match status" value="1"/>
</dbReference>
<feature type="domain" description="Biotin carboxylation" evidence="10">
    <location>
        <begin position="1"/>
        <end position="449"/>
    </location>
</feature>
<evidence type="ECO:0000256" key="4">
    <source>
        <dbReference type="ARBA" id="ARBA00022840"/>
    </source>
</evidence>
<dbReference type="Pfam" id="PF00364">
    <property type="entry name" value="Biotin_lipoyl"/>
    <property type="match status" value="1"/>
</dbReference>
<dbReference type="KEGG" id="anh:A6F65_00928"/>
<dbReference type="AlphaFoldDB" id="A0A1C7D710"/>
<dbReference type="PATRIC" id="fig|645517.4.peg.921"/>
<dbReference type="PROSITE" id="PS50968">
    <property type="entry name" value="BIOTINYL_LIPOYL"/>
    <property type="match status" value="1"/>
</dbReference>
<dbReference type="SUPFAM" id="SSF51230">
    <property type="entry name" value="Single hybrid motif"/>
    <property type="match status" value="1"/>
</dbReference>
<dbReference type="FunFam" id="2.40.50.100:FF:000003">
    <property type="entry name" value="Acetyl-CoA carboxylase biotin carboxyl carrier protein"/>
    <property type="match status" value="1"/>
</dbReference>
<dbReference type="FunFam" id="3.30.1490.20:FF:000003">
    <property type="entry name" value="acetyl-CoA carboxylase isoform X1"/>
    <property type="match status" value="1"/>
</dbReference>
<reference evidence="11 12" key="1">
    <citation type="submission" date="2016-07" db="EMBL/GenBank/DDBJ databases">
        <title>Complete genome sequence of Altererythrobacter namhicola JCM 16345T, containing esterase-encoding genes.</title>
        <authorList>
            <person name="Cheng H."/>
            <person name="Wu Y.-H."/>
            <person name="Jian S.-L."/>
            <person name="Huo Y.-Y."/>
            <person name="Wang C.-S."/>
            <person name="Xu X.-W."/>
        </authorList>
    </citation>
    <scope>NUCLEOTIDE SEQUENCE [LARGE SCALE GENOMIC DNA]</scope>
    <source>
        <strain evidence="11 12">JCM 16345</strain>
    </source>
</reference>
<dbReference type="InterPro" id="IPR005482">
    <property type="entry name" value="Biotin_COase_C"/>
</dbReference>
<evidence type="ECO:0000256" key="5">
    <source>
        <dbReference type="ARBA" id="ARBA00022946"/>
    </source>
</evidence>
<dbReference type="CDD" id="cd06850">
    <property type="entry name" value="biotinyl_domain"/>
    <property type="match status" value="1"/>
</dbReference>
<organism evidence="11 12">
    <name type="scientific">Paraurantiacibacter namhicola</name>
    <dbReference type="NCBI Taxonomy" id="645517"/>
    <lineage>
        <taxon>Bacteria</taxon>
        <taxon>Pseudomonadati</taxon>
        <taxon>Pseudomonadota</taxon>
        <taxon>Alphaproteobacteria</taxon>
        <taxon>Sphingomonadales</taxon>
        <taxon>Erythrobacteraceae</taxon>
        <taxon>Paraurantiacibacter</taxon>
    </lineage>
</organism>
<dbReference type="SUPFAM" id="SSF51246">
    <property type="entry name" value="Rudiment single hybrid motif"/>
    <property type="match status" value="1"/>
</dbReference>
<protein>
    <submittedName>
        <fullName evidence="11">Acetyl-/propionyl-coenzyme A carboxylase alpha chain</fullName>
    </submittedName>
</protein>
<dbReference type="InterPro" id="IPR011053">
    <property type="entry name" value="Single_hybrid_motif"/>
</dbReference>
<gene>
    <name evidence="11" type="primary">accA1_2</name>
    <name evidence="11" type="ORF">A6F65_00928</name>
</gene>
<dbReference type="FunFam" id="3.30.470.20:FF:000028">
    <property type="entry name" value="Methylcrotonoyl-CoA carboxylase subunit alpha, mitochondrial"/>
    <property type="match status" value="1"/>
</dbReference>
<evidence type="ECO:0000259" key="9">
    <source>
        <dbReference type="PROSITE" id="PS50975"/>
    </source>
</evidence>
<dbReference type="PROSITE" id="PS00867">
    <property type="entry name" value="CPSASE_2"/>
    <property type="match status" value="1"/>
</dbReference>
<keyword evidence="2" id="KW-0436">Ligase</keyword>
<evidence type="ECO:0000256" key="3">
    <source>
        <dbReference type="ARBA" id="ARBA00022741"/>
    </source>
</evidence>
<keyword evidence="12" id="KW-1185">Reference proteome</keyword>
<dbReference type="InterPro" id="IPR011764">
    <property type="entry name" value="Biotin_carboxylation_dom"/>
</dbReference>
<dbReference type="GO" id="GO:0016874">
    <property type="term" value="F:ligase activity"/>
    <property type="evidence" value="ECO:0007669"/>
    <property type="project" value="UniProtKB-KW"/>
</dbReference>
<dbReference type="SMART" id="SM00878">
    <property type="entry name" value="Biotin_carb_C"/>
    <property type="match status" value="1"/>
</dbReference>
<evidence type="ECO:0000256" key="1">
    <source>
        <dbReference type="ARBA" id="ARBA00001953"/>
    </source>
</evidence>
<dbReference type="GO" id="GO:0005524">
    <property type="term" value="F:ATP binding"/>
    <property type="evidence" value="ECO:0007669"/>
    <property type="project" value="UniProtKB-UniRule"/>
</dbReference>
<dbReference type="Gene3D" id="3.30.470.20">
    <property type="entry name" value="ATP-grasp fold, B domain"/>
    <property type="match status" value="1"/>
</dbReference>
<name>A0A1C7D710_9SPHN</name>
<dbReference type="InterPro" id="IPR011761">
    <property type="entry name" value="ATP-grasp"/>
</dbReference>
<dbReference type="InterPro" id="IPR005479">
    <property type="entry name" value="CPAse_ATP-bd"/>
</dbReference>
<keyword evidence="3 7" id="KW-0547">Nucleotide-binding</keyword>
<dbReference type="RefSeq" id="WP_067786353.1">
    <property type="nucleotide sequence ID" value="NZ_CP016545.1"/>
</dbReference>
<keyword evidence="6" id="KW-0092">Biotin</keyword>
<keyword evidence="4 7" id="KW-0067">ATP-binding</keyword>
<dbReference type="PROSITE" id="PS50975">
    <property type="entry name" value="ATP_GRASP"/>
    <property type="match status" value="1"/>
</dbReference>